<keyword evidence="6" id="KW-0902">Two-component regulatory system</keyword>
<dbReference type="InterPro" id="IPR004358">
    <property type="entry name" value="Sig_transdc_His_kin-like_C"/>
</dbReference>
<dbReference type="GO" id="GO:0000155">
    <property type="term" value="F:phosphorelay sensor kinase activity"/>
    <property type="evidence" value="ECO:0007669"/>
    <property type="project" value="InterPro"/>
</dbReference>
<keyword evidence="3" id="KW-0597">Phosphoprotein</keyword>
<keyword evidence="9" id="KW-1185">Reference proteome</keyword>
<dbReference type="GO" id="GO:0005886">
    <property type="term" value="C:plasma membrane"/>
    <property type="evidence" value="ECO:0007669"/>
    <property type="project" value="TreeGrafter"/>
</dbReference>
<dbReference type="Gene3D" id="3.30.565.10">
    <property type="entry name" value="Histidine kinase-like ATPase, C-terminal domain"/>
    <property type="match status" value="1"/>
</dbReference>
<dbReference type="InterPro" id="IPR003594">
    <property type="entry name" value="HATPase_dom"/>
</dbReference>
<dbReference type="CDD" id="cd00082">
    <property type="entry name" value="HisKA"/>
    <property type="match status" value="1"/>
</dbReference>
<dbReference type="PRINTS" id="PR00344">
    <property type="entry name" value="BCTRLSENSOR"/>
</dbReference>
<dbReference type="PANTHER" id="PTHR45453">
    <property type="entry name" value="PHOSPHATE REGULON SENSOR PROTEIN PHOR"/>
    <property type="match status" value="1"/>
</dbReference>
<evidence type="ECO:0000256" key="3">
    <source>
        <dbReference type="ARBA" id="ARBA00022553"/>
    </source>
</evidence>
<dbReference type="GO" id="GO:0004721">
    <property type="term" value="F:phosphoprotein phosphatase activity"/>
    <property type="evidence" value="ECO:0007669"/>
    <property type="project" value="TreeGrafter"/>
</dbReference>
<evidence type="ECO:0000313" key="8">
    <source>
        <dbReference type="EMBL" id="QDL12785.1"/>
    </source>
</evidence>
<reference evidence="8 9" key="1">
    <citation type="submission" date="2018-06" db="EMBL/GenBank/DDBJ databases">
        <title>Comparative genomics of Brasilonema spp. strains.</title>
        <authorList>
            <person name="Alvarenga D.O."/>
            <person name="Fiore M.F."/>
            <person name="Varani A.M."/>
        </authorList>
    </citation>
    <scope>NUCLEOTIDE SEQUENCE [LARGE SCALE GENOMIC DNA]</scope>
    <source>
        <strain evidence="8 9">CENA114</strain>
        <plasmid evidence="9">pboct2</plasmid>
    </source>
</reference>
<proteinExistence type="predicted"/>
<dbReference type="EMBL" id="CP030120">
    <property type="protein sequence ID" value="QDL12785.1"/>
    <property type="molecule type" value="Genomic_DNA"/>
</dbReference>
<keyword evidence="5 8" id="KW-0418">Kinase</keyword>
<dbReference type="AlphaFoldDB" id="A0A856MMX6"/>
<evidence type="ECO:0000313" key="9">
    <source>
        <dbReference type="Proteomes" id="UP000503129"/>
    </source>
</evidence>
<dbReference type="EC" id="2.7.13.3" evidence="2"/>
<dbReference type="KEGG" id="bsen:DP114_34140"/>
<name>A0A856MMX6_9CYAN</name>
<evidence type="ECO:0000256" key="2">
    <source>
        <dbReference type="ARBA" id="ARBA00012438"/>
    </source>
</evidence>
<dbReference type="Pfam" id="PF02518">
    <property type="entry name" value="HATPase_c"/>
    <property type="match status" value="1"/>
</dbReference>
<evidence type="ECO:0000256" key="1">
    <source>
        <dbReference type="ARBA" id="ARBA00000085"/>
    </source>
</evidence>
<geneLocation type="plasmid" evidence="9">
    <name>pboct2</name>
</geneLocation>
<evidence type="ECO:0000259" key="7">
    <source>
        <dbReference type="PROSITE" id="PS50109"/>
    </source>
</evidence>
<organism evidence="8 9">
    <name type="scientific">Brasilonema sennae CENA114</name>
    <dbReference type="NCBI Taxonomy" id="415709"/>
    <lineage>
        <taxon>Bacteria</taxon>
        <taxon>Bacillati</taxon>
        <taxon>Cyanobacteriota</taxon>
        <taxon>Cyanophyceae</taxon>
        <taxon>Nostocales</taxon>
        <taxon>Scytonemataceae</taxon>
        <taxon>Brasilonema</taxon>
        <taxon>Bromeliae group (in: Brasilonema)</taxon>
    </lineage>
</organism>
<protein>
    <recommendedName>
        <fullName evidence="2">histidine kinase</fullName>
        <ecNumber evidence="2">2.7.13.3</ecNumber>
    </recommendedName>
</protein>
<dbReference type="InterPro" id="IPR036097">
    <property type="entry name" value="HisK_dim/P_sf"/>
</dbReference>
<dbReference type="PROSITE" id="PS50109">
    <property type="entry name" value="HIS_KIN"/>
    <property type="match status" value="1"/>
</dbReference>
<dbReference type="Gene3D" id="1.10.287.130">
    <property type="match status" value="1"/>
</dbReference>
<comment type="catalytic activity">
    <reaction evidence="1">
        <text>ATP + protein L-histidine = ADP + protein N-phospho-L-histidine.</text>
        <dbReference type="EC" id="2.7.13.3"/>
    </reaction>
</comment>
<keyword evidence="4" id="KW-0808">Transferase</keyword>
<dbReference type="RefSeq" id="WP_169264131.1">
    <property type="nucleotide sequence ID" value="NZ_CAWOXK010000003.1"/>
</dbReference>
<dbReference type="Proteomes" id="UP000503129">
    <property type="component" value="Plasmid pBOCT2"/>
</dbReference>
<dbReference type="PANTHER" id="PTHR45453:SF1">
    <property type="entry name" value="PHOSPHATE REGULON SENSOR PROTEIN PHOR"/>
    <property type="match status" value="1"/>
</dbReference>
<accession>A0A856MMX6</accession>
<dbReference type="InterPro" id="IPR050351">
    <property type="entry name" value="BphY/WalK/GraS-like"/>
</dbReference>
<gene>
    <name evidence="8" type="ORF">DP114_34140</name>
</gene>
<sequence>MAVGSSNHNLMTDDKDLQSLDLQNFCQLQTELLTTQSPIFFARIVYHDLVTKDFQEVMSLNQRHLPVSQMVLTYLREETWLTNFPNALTLNELNLDFLISSKFYFCPLRYRNHKPEYIQIFAETSLSESLQEQVRKTALILTKYFDLFFESERQKAEILLLEQTIQRASHQLRNSLSLIDLYAQNLCFGLKDNSYQEEQARVIRDSVQELDTNLNELIYCGQSTKLRISLQDLKSIVTESLQGLKPLIDNKQLKICLPENSTTLVVDRLQMKQVFDNLLSNTVHFSPQFGTIVCSWQIFKNEVLIKISDQGIGLSQEDLQKMFTPFYSRRVGGTGLGLTIAKKIVLDHHGCLYADNLPTGGAQFSIVLPRSITT</sequence>
<dbReference type="InterPro" id="IPR005467">
    <property type="entry name" value="His_kinase_dom"/>
</dbReference>
<evidence type="ECO:0000256" key="6">
    <source>
        <dbReference type="ARBA" id="ARBA00023012"/>
    </source>
</evidence>
<dbReference type="SUPFAM" id="SSF47384">
    <property type="entry name" value="Homodimeric domain of signal transducing histidine kinase"/>
    <property type="match status" value="1"/>
</dbReference>
<feature type="domain" description="Histidine kinase" evidence="7">
    <location>
        <begin position="167"/>
        <end position="372"/>
    </location>
</feature>
<dbReference type="InterPro" id="IPR036890">
    <property type="entry name" value="HATPase_C_sf"/>
</dbReference>
<dbReference type="GO" id="GO:0016036">
    <property type="term" value="P:cellular response to phosphate starvation"/>
    <property type="evidence" value="ECO:0007669"/>
    <property type="project" value="TreeGrafter"/>
</dbReference>
<keyword evidence="8" id="KW-0614">Plasmid</keyword>
<evidence type="ECO:0000256" key="4">
    <source>
        <dbReference type="ARBA" id="ARBA00022679"/>
    </source>
</evidence>
<dbReference type="SMART" id="SM00387">
    <property type="entry name" value="HATPase_c"/>
    <property type="match status" value="1"/>
</dbReference>
<dbReference type="InterPro" id="IPR003661">
    <property type="entry name" value="HisK_dim/P_dom"/>
</dbReference>
<evidence type="ECO:0000256" key="5">
    <source>
        <dbReference type="ARBA" id="ARBA00022777"/>
    </source>
</evidence>
<dbReference type="SUPFAM" id="SSF55874">
    <property type="entry name" value="ATPase domain of HSP90 chaperone/DNA topoisomerase II/histidine kinase"/>
    <property type="match status" value="1"/>
</dbReference>